<dbReference type="PROSITE" id="PS50011">
    <property type="entry name" value="PROTEIN_KINASE_DOM"/>
    <property type="match status" value="1"/>
</dbReference>
<keyword evidence="2 8" id="KW-0723">Serine/threonine-protein kinase</keyword>
<evidence type="ECO:0000256" key="4">
    <source>
        <dbReference type="ARBA" id="ARBA00022741"/>
    </source>
</evidence>
<dbReference type="Pfam" id="PF00069">
    <property type="entry name" value="Pkinase"/>
    <property type="match status" value="2"/>
</dbReference>
<evidence type="ECO:0000256" key="6">
    <source>
        <dbReference type="ARBA" id="ARBA00022840"/>
    </source>
</evidence>
<dbReference type="Gene3D" id="1.10.510.10">
    <property type="entry name" value="Transferase(Phosphotransferase) domain 1"/>
    <property type="match status" value="1"/>
</dbReference>
<dbReference type="PROSITE" id="PS00107">
    <property type="entry name" value="PROTEIN_KINASE_ATP"/>
    <property type="match status" value="1"/>
</dbReference>
<feature type="binding site" evidence="7">
    <location>
        <position position="73"/>
    </location>
    <ligand>
        <name>ATP</name>
        <dbReference type="ChEBI" id="CHEBI:30616"/>
    </ligand>
</feature>
<evidence type="ECO:0000256" key="7">
    <source>
        <dbReference type="PROSITE-ProRule" id="PRU10141"/>
    </source>
</evidence>
<evidence type="ECO:0000256" key="5">
    <source>
        <dbReference type="ARBA" id="ARBA00022777"/>
    </source>
</evidence>
<dbReference type="InterPro" id="IPR011009">
    <property type="entry name" value="Kinase-like_dom_sf"/>
</dbReference>
<keyword evidence="3" id="KW-0808">Transferase</keyword>
<dbReference type="AlphaFoldDB" id="A0ABD2B1L2"/>
<evidence type="ECO:0000313" key="10">
    <source>
        <dbReference type="EMBL" id="KAL2726608.1"/>
    </source>
</evidence>
<dbReference type="GO" id="GO:0004674">
    <property type="term" value="F:protein serine/threonine kinase activity"/>
    <property type="evidence" value="ECO:0007669"/>
    <property type="project" value="UniProtKB-KW"/>
</dbReference>
<dbReference type="EMBL" id="JAUDFV010000133">
    <property type="protein sequence ID" value="KAL2726608.1"/>
    <property type="molecule type" value="Genomic_DNA"/>
</dbReference>
<dbReference type="PANTHER" id="PTHR44167:SF23">
    <property type="entry name" value="CDC7 KINASE, ISOFORM A-RELATED"/>
    <property type="match status" value="1"/>
</dbReference>
<dbReference type="GO" id="GO:0005524">
    <property type="term" value="F:ATP binding"/>
    <property type="evidence" value="ECO:0007669"/>
    <property type="project" value="UniProtKB-UniRule"/>
</dbReference>
<evidence type="ECO:0000313" key="11">
    <source>
        <dbReference type="Proteomes" id="UP001607302"/>
    </source>
</evidence>
<keyword evidence="11" id="KW-1185">Reference proteome</keyword>
<dbReference type="PANTHER" id="PTHR44167">
    <property type="entry name" value="OVARIAN-SPECIFIC SERINE/THREONINE-PROTEIN KINASE LOK-RELATED"/>
    <property type="match status" value="1"/>
</dbReference>
<dbReference type="InterPro" id="IPR017441">
    <property type="entry name" value="Protein_kinase_ATP_BS"/>
</dbReference>
<evidence type="ECO:0000259" key="9">
    <source>
        <dbReference type="PROSITE" id="PS50011"/>
    </source>
</evidence>
<dbReference type="InterPro" id="IPR000719">
    <property type="entry name" value="Prot_kinase_dom"/>
</dbReference>
<organism evidence="10 11">
    <name type="scientific">Vespula squamosa</name>
    <name type="common">Southern yellow jacket</name>
    <name type="synonym">Wasp</name>
    <dbReference type="NCBI Taxonomy" id="30214"/>
    <lineage>
        <taxon>Eukaryota</taxon>
        <taxon>Metazoa</taxon>
        <taxon>Ecdysozoa</taxon>
        <taxon>Arthropoda</taxon>
        <taxon>Hexapoda</taxon>
        <taxon>Insecta</taxon>
        <taxon>Pterygota</taxon>
        <taxon>Neoptera</taxon>
        <taxon>Endopterygota</taxon>
        <taxon>Hymenoptera</taxon>
        <taxon>Apocrita</taxon>
        <taxon>Aculeata</taxon>
        <taxon>Vespoidea</taxon>
        <taxon>Vespidae</taxon>
        <taxon>Vespinae</taxon>
        <taxon>Vespula</taxon>
    </lineage>
</organism>
<comment type="similarity">
    <text evidence="8">Belongs to the protein kinase superfamily.</text>
</comment>
<dbReference type="Proteomes" id="UP001607302">
    <property type="component" value="Unassembled WGS sequence"/>
</dbReference>
<dbReference type="Gene3D" id="3.30.200.20">
    <property type="entry name" value="Phosphorylase Kinase, domain 1"/>
    <property type="match status" value="1"/>
</dbReference>
<dbReference type="InterPro" id="IPR008271">
    <property type="entry name" value="Ser/Thr_kinase_AS"/>
</dbReference>
<dbReference type="SUPFAM" id="SSF56112">
    <property type="entry name" value="Protein kinase-like (PK-like)"/>
    <property type="match status" value="1"/>
</dbReference>
<keyword evidence="6 7" id="KW-0067">ATP-binding</keyword>
<name>A0ABD2B1L2_VESSQ</name>
<keyword evidence="4 7" id="KW-0547">Nucleotide-binding</keyword>
<accession>A0ABD2B1L2</accession>
<keyword evidence="5" id="KW-0418">Kinase</keyword>
<dbReference type="PROSITE" id="PS00108">
    <property type="entry name" value="PROTEIN_KINASE_ST"/>
    <property type="match status" value="1"/>
</dbReference>
<evidence type="ECO:0000256" key="8">
    <source>
        <dbReference type="RuleBase" id="RU000304"/>
    </source>
</evidence>
<evidence type="ECO:0000256" key="2">
    <source>
        <dbReference type="ARBA" id="ARBA00022527"/>
    </source>
</evidence>
<sequence>MDVLNLSTQTKEDDKGKDTYLINFIKRIIALKNSIPFLKELFHIHKKVGEGTFSSVYLATLKSSNGSKKYALKHLVPTCHIEKIERELLCLKQIGGQDHVISLELCLRNQGSVVFVMPYMRHDKFSEYIQDMTVQETRDYMKALLVALRRVHKFNIIHRDVKPSNFLYDRYNKRYLLVDFGLAQKYTTPTLNNQKSLNGTIQSIKRKRCDENSKKVSYASERLYVSDTCLCFGKPKICSLCLIKPTQTAPRAGTPGFRAPEVLLKYPLQTPAIDIWASGIIMLCILSSTQPFFRSPDDCTALAEIISIFGTQKLQHCAQKLGKKLIVSENLPGIDLMTLCQKLQKRNRDLPHTSNSKSKVPSSFVQYPKEAYQLLTSLLDLNHKTRITAEQALDHPFFKLTL</sequence>
<dbReference type="CDD" id="cd14019">
    <property type="entry name" value="STKc_Cdc7"/>
    <property type="match status" value="1"/>
</dbReference>
<dbReference type="SMART" id="SM00220">
    <property type="entry name" value="S_TKc"/>
    <property type="match status" value="1"/>
</dbReference>
<evidence type="ECO:0000256" key="1">
    <source>
        <dbReference type="ARBA" id="ARBA00012513"/>
    </source>
</evidence>
<feature type="domain" description="Protein kinase" evidence="9">
    <location>
        <begin position="42"/>
        <end position="398"/>
    </location>
</feature>
<dbReference type="EC" id="2.7.11.1" evidence="1"/>
<evidence type="ECO:0000256" key="3">
    <source>
        <dbReference type="ARBA" id="ARBA00022679"/>
    </source>
</evidence>
<protein>
    <recommendedName>
        <fullName evidence="1">non-specific serine/threonine protein kinase</fullName>
        <ecNumber evidence="1">2.7.11.1</ecNumber>
    </recommendedName>
</protein>
<proteinExistence type="inferred from homology"/>
<gene>
    <name evidence="10" type="ORF">V1478_006886</name>
</gene>
<reference evidence="10 11" key="1">
    <citation type="journal article" date="2024" name="Ann. Entomol. Soc. Am.">
        <title>Genomic analyses of the southern and eastern yellowjacket wasps (Hymenoptera: Vespidae) reveal evolutionary signatures of social life.</title>
        <authorList>
            <person name="Catto M.A."/>
            <person name="Caine P.B."/>
            <person name="Orr S.E."/>
            <person name="Hunt B.G."/>
            <person name="Goodisman M.A.D."/>
        </authorList>
    </citation>
    <scope>NUCLEOTIDE SEQUENCE [LARGE SCALE GENOMIC DNA]</scope>
    <source>
        <strain evidence="10">233</strain>
        <tissue evidence="10">Head and thorax</tissue>
    </source>
</reference>
<comment type="caution">
    <text evidence="10">The sequence shown here is derived from an EMBL/GenBank/DDBJ whole genome shotgun (WGS) entry which is preliminary data.</text>
</comment>